<accession>A0A1C4AU99</accession>
<protein>
    <submittedName>
        <fullName evidence="1">Uncharacterized protein</fullName>
    </submittedName>
</protein>
<evidence type="ECO:0000313" key="1">
    <source>
        <dbReference type="EMBL" id="SCB98086.1"/>
    </source>
</evidence>
<proteinExistence type="predicted"/>
<dbReference type="AlphaFoldDB" id="A0A1C4AU99"/>
<sequence>MSKNTIFKLDKKYTPFLFKAIEAVKKSEFVTKYKYDINHF</sequence>
<gene>
    <name evidence="1" type="ORF">GA0061080_10145</name>
</gene>
<dbReference type="Proteomes" id="UP000199698">
    <property type="component" value="Unassembled WGS sequence"/>
</dbReference>
<reference evidence="2" key="1">
    <citation type="submission" date="2016-08" db="EMBL/GenBank/DDBJ databases">
        <authorList>
            <person name="Varghese N."/>
            <person name="Submissions Spin"/>
        </authorList>
    </citation>
    <scope>NUCLEOTIDE SEQUENCE [LARGE SCALE GENOMIC DNA]</scope>
    <source>
        <strain evidence="2">R-53144</strain>
    </source>
</reference>
<keyword evidence="2" id="KW-1185">Reference proteome</keyword>
<name>A0A1C4AU99_9GAMM</name>
<dbReference type="RefSeq" id="WP_280642392.1">
    <property type="nucleotide sequence ID" value="NZ_FMBA01000014.1"/>
</dbReference>
<organism evidence="1 2">
    <name type="scientific">Gilliamella intestini</name>
    <dbReference type="NCBI Taxonomy" id="1798183"/>
    <lineage>
        <taxon>Bacteria</taxon>
        <taxon>Pseudomonadati</taxon>
        <taxon>Pseudomonadota</taxon>
        <taxon>Gammaproteobacteria</taxon>
        <taxon>Orbales</taxon>
        <taxon>Orbaceae</taxon>
        <taxon>Gilliamella</taxon>
    </lineage>
</organism>
<evidence type="ECO:0000313" key="2">
    <source>
        <dbReference type="Proteomes" id="UP000199698"/>
    </source>
</evidence>
<dbReference type="EMBL" id="FMBA01000014">
    <property type="protein sequence ID" value="SCB98086.1"/>
    <property type="molecule type" value="Genomic_DNA"/>
</dbReference>